<reference evidence="2 3" key="1">
    <citation type="journal article" date="2019" name="Nat. Ecol. Evol.">
        <title>Megaphylogeny resolves global patterns of mushroom evolution.</title>
        <authorList>
            <person name="Varga T."/>
            <person name="Krizsan K."/>
            <person name="Foldi C."/>
            <person name="Dima B."/>
            <person name="Sanchez-Garcia M."/>
            <person name="Sanchez-Ramirez S."/>
            <person name="Szollosi G.J."/>
            <person name="Szarkandi J.G."/>
            <person name="Papp V."/>
            <person name="Albert L."/>
            <person name="Andreopoulos W."/>
            <person name="Angelini C."/>
            <person name="Antonin V."/>
            <person name="Barry K.W."/>
            <person name="Bougher N.L."/>
            <person name="Buchanan P."/>
            <person name="Buyck B."/>
            <person name="Bense V."/>
            <person name="Catcheside P."/>
            <person name="Chovatia M."/>
            <person name="Cooper J."/>
            <person name="Damon W."/>
            <person name="Desjardin D."/>
            <person name="Finy P."/>
            <person name="Geml J."/>
            <person name="Haridas S."/>
            <person name="Hughes K."/>
            <person name="Justo A."/>
            <person name="Karasinski D."/>
            <person name="Kautmanova I."/>
            <person name="Kiss B."/>
            <person name="Kocsube S."/>
            <person name="Kotiranta H."/>
            <person name="LaButti K.M."/>
            <person name="Lechner B.E."/>
            <person name="Liimatainen K."/>
            <person name="Lipzen A."/>
            <person name="Lukacs Z."/>
            <person name="Mihaltcheva S."/>
            <person name="Morgado L.N."/>
            <person name="Niskanen T."/>
            <person name="Noordeloos M.E."/>
            <person name="Ohm R.A."/>
            <person name="Ortiz-Santana B."/>
            <person name="Ovrebo C."/>
            <person name="Racz N."/>
            <person name="Riley R."/>
            <person name="Savchenko A."/>
            <person name="Shiryaev A."/>
            <person name="Soop K."/>
            <person name="Spirin V."/>
            <person name="Szebenyi C."/>
            <person name="Tomsovsky M."/>
            <person name="Tulloss R.E."/>
            <person name="Uehling J."/>
            <person name="Grigoriev I.V."/>
            <person name="Vagvolgyi C."/>
            <person name="Papp T."/>
            <person name="Martin F.M."/>
            <person name="Miettinen O."/>
            <person name="Hibbett D.S."/>
            <person name="Nagy L.G."/>
        </authorList>
    </citation>
    <scope>NUCLEOTIDE SEQUENCE [LARGE SCALE GENOMIC DNA]</scope>
    <source>
        <strain evidence="2 3">OMC1185</strain>
    </source>
</reference>
<accession>A0A5C3MWQ1</accession>
<dbReference type="AlphaFoldDB" id="A0A5C3MWQ1"/>
<protein>
    <submittedName>
        <fullName evidence="2">Uncharacterized protein</fullName>
    </submittedName>
</protein>
<name>A0A5C3MWQ1_9AGAM</name>
<dbReference type="EMBL" id="ML213535">
    <property type="protein sequence ID" value="TFK45881.1"/>
    <property type="molecule type" value="Genomic_DNA"/>
</dbReference>
<keyword evidence="3" id="KW-1185">Reference proteome</keyword>
<sequence length="258" mass="28053">MKSDSLVPSSGCSGSRAAPFDRVDFVYEALLLRHSHCAHPDVLHAPEGLGLDHSPPKSGRPSARLALLVLEDPRNLGAGNPLQDLGWAGKARRGMGQVSFRGIYAFEAAPNHSFADMAPLVIPFPWFPAIRILNITSVALRQRVPRHPTRPDLETEYARAHSISMVASTLVKLRTHRNPGLLKSAPSRPDQRFQVAGPSQDPIGLLSPRRESSARWSMQVSGLENPSAVDVASPSPETRDHEGVRPPGSDTEIDLQRA</sequence>
<feature type="region of interest" description="Disordered" evidence="1">
    <location>
        <begin position="179"/>
        <end position="258"/>
    </location>
</feature>
<dbReference type="Proteomes" id="UP000305948">
    <property type="component" value="Unassembled WGS sequence"/>
</dbReference>
<evidence type="ECO:0000313" key="2">
    <source>
        <dbReference type="EMBL" id="TFK45881.1"/>
    </source>
</evidence>
<organism evidence="2 3">
    <name type="scientific">Heliocybe sulcata</name>
    <dbReference type="NCBI Taxonomy" id="5364"/>
    <lineage>
        <taxon>Eukaryota</taxon>
        <taxon>Fungi</taxon>
        <taxon>Dikarya</taxon>
        <taxon>Basidiomycota</taxon>
        <taxon>Agaricomycotina</taxon>
        <taxon>Agaricomycetes</taxon>
        <taxon>Gloeophyllales</taxon>
        <taxon>Gloeophyllaceae</taxon>
        <taxon>Heliocybe</taxon>
    </lineage>
</organism>
<feature type="compositionally biased region" description="Polar residues" evidence="1">
    <location>
        <begin position="214"/>
        <end position="224"/>
    </location>
</feature>
<evidence type="ECO:0000256" key="1">
    <source>
        <dbReference type="SAM" id="MobiDB-lite"/>
    </source>
</evidence>
<proteinExistence type="predicted"/>
<evidence type="ECO:0000313" key="3">
    <source>
        <dbReference type="Proteomes" id="UP000305948"/>
    </source>
</evidence>
<gene>
    <name evidence="2" type="ORF">OE88DRAFT_1729392</name>
</gene>